<keyword evidence="2" id="KW-0732">Signal</keyword>
<dbReference type="EMBL" id="RZNX01000002">
    <property type="protein sequence ID" value="RUT33255.1"/>
    <property type="molecule type" value="Genomic_DNA"/>
</dbReference>
<feature type="chain" id="PRO_5038677781" evidence="2">
    <location>
        <begin position="29"/>
        <end position="372"/>
    </location>
</feature>
<organism evidence="4 5">
    <name type="scientific">Paenibacillus zeisoli</name>
    <dbReference type="NCBI Taxonomy" id="2496267"/>
    <lineage>
        <taxon>Bacteria</taxon>
        <taxon>Bacillati</taxon>
        <taxon>Bacillota</taxon>
        <taxon>Bacilli</taxon>
        <taxon>Bacillales</taxon>
        <taxon>Paenibacillaceae</taxon>
        <taxon>Paenibacillus</taxon>
    </lineage>
</organism>
<reference evidence="4 5" key="1">
    <citation type="submission" date="2018-12" db="EMBL/GenBank/DDBJ databases">
        <authorList>
            <person name="Sun L."/>
            <person name="Chen Z."/>
        </authorList>
    </citation>
    <scope>NUCLEOTIDE SEQUENCE [LARGE SCALE GENOMIC DNA]</scope>
    <source>
        <strain evidence="4 5">3-5-3</strain>
    </source>
</reference>
<gene>
    <name evidence="4" type="ORF">EJP77_06260</name>
</gene>
<feature type="compositionally biased region" description="Basic and acidic residues" evidence="1">
    <location>
        <begin position="347"/>
        <end position="361"/>
    </location>
</feature>
<sequence length="372" mass="38792">MKTTKKSTKTLAAGVLALSLTIGGGVLAVQHTSAAAANKTSSAAGVTHKSGQDRGGRHLGFGQIESQLLTYLKLDEATFKEKQKTQTLAQIASAQGIARADLKAKLVSWIEAEHKADTASAAADKNGKTIDASVFADKLLDSKLGEGFGGQGHGPLGLVKNNAELAKLFGITTDELSTQLQSGKTLAAIAGEHNVTAQAVIDLEVTSLSRHLESELDAGEITQDEYNTEKASLTEKATQIVNGQIPAFGDGRGHGGGHFGNFDEVAKLLGITEDALRTELQSGKTLAAAAAAHNVTAQQVIDLLVKDRTAKLDERLASGAITQAEYDKLKSGLTEQVTKEVNSTVPERGKFKGDRGGDGHKMKAGTTTSAAQ</sequence>
<protein>
    <submittedName>
        <fullName evidence="4">SHOCT domain-containing protein</fullName>
    </submittedName>
</protein>
<dbReference type="RefSeq" id="WP_127198371.1">
    <property type="nucleotide sequence ID" value="NZ_RZNX01000002.1"/>
</dbReference>
<dbReference type="OrthoDB" id="2376193at2"/>
<comment type="caution">
    <text evidence="4">The sequence shown here is derived from an EMBL/GenBank/DDBJ whole genome shotgun (WGS) entry which is preliminary data.</text>
</comment>
<dbReference type="Pfam" id="PF09851">
    <property type="entry name" value="SHOCT"/>
    <property type="match status" value="2"/>
</dbReference>
<feature type="domain" description="SHOCT" evidence="3">
    <location>
        <begin position="310"/>
        <end position="331"/>
    </location>
</feature>
<keyword evidence="5" id="KW-1185">Reference proteome</keyword>
<name>A0A433XGP3_9BACL</name>
<dbReference type="InterPro" id="IPR018649">
    <property type="entry name" value="SHOCT"/>
</dbReference>
<feature type="signal peptide" evidence="2">
    <location>
        <begin position="1"/>
        <end position="28"/>
    </location>
</feature>
<evidence type="ECO:0000256" key="1">
    <source>
        <dbReference type="SAM" id="MobiDB-lite"/>
    </source>
</evidence>
<evidence type="ECO:0000256" key="2">
    <source>
        <dbReference type="SAM" id="SignalP"/>
    </source>
</evidence>
<feature type="domain" description="SHOCT" evidence="3">
    <location>
        <begin position="216"/>
        <end position="231"/>
    </location>
</feature>
<evidence type="ECO:0000259" key="3">
    <source>
        <dbReference type="Pfam" id="PF09851"/>
    </source>
</evidence>
<dbReference type="AlphaFoldDB" id="A0A433XGP3"/>
<evidence type="ECO:0000313" key="5">
    <source>
        <dbReference type="Proteomes" id="UP000272464"/>
    </source>
</evidence>
<feature type="region of interest" description="Disordered" evidence="1">
    <location>
        <begin position="336"/>
        <end position="372"/>
    </location>
</feature>
<evidence type="ECO:0000313" key="4">
    <source>
        <dbReference type="EMBL" id="RUT33255.1"/>
    </source>
</evidence>
<proteinExistence type="predicted"/>
<feature type="compositionally biased region" description="Polar residues" evidence="1">
    <location>
        <begin position="336"/>
        <end position="345"/>
    </location>
</feature>
<dbReference type="Proteomes" id="UP000272464">
    <property type="component" value="Unassembled WGS sequence"/>
</dbReference>
<accession>A0A433XGP3</accession>